<organism evidence="1 2">
    <name type="scientific">Avibacterium paragallinarum</name>
    <name type="common">Haemophilus gallinarum</name>
    <dbReference type="NCBI Taxonomy" id="728"/>
    <lineage>
        <taxon>Bacteria</taxon>
        <taxon>Pseudomonadati</taxon>
        <taxon>Pseudomonadota</taxon>
        <taxon>Gammaproteobacteria</taxon>
        <taxon>Pasteurellales</taxon>
        <taxon>Pasteurellaceae</taxon>
        <taxon>Avibacterium</taxon>
    </lineage>
</organism>
<reference evidence="1 2" key="1">
    <citation type="submission" date="2018-06" db="EMBL/GenBank/DDBJ databases">
        <authorList>
            <consortium name="Pathogen Informatics"/>
            <person name="Doyle S."/>
        </authorList>
    </citation>
    <scope>NUCLEOTIDE SEQUENCE [LARGE SCALE GENOMIC DNA]</scope>
    <source>
        <strain evidence="1 2">NCTC11296</strain>
    </source>
</reference>
<dbReference type="RefSeq" id="WP_017807436.1">
    <property type="nucleotide sequence ID" value="NZ_JACEVZ010000059.1"/>
</dbReference>
<gene>
    <name evidence="1" type="ORF">NCTC11296_03027</name>
</gene>
<dbReference type="EMBL" id="UGHK01000003">
    <property type="protein sequence ID" value="STO91897.1"/>
    <property type="molecule type" value="Genomic_DNA"/>
</dbReference>
<proteinExistence type="predicted"/>
<accession>A0A377IWK9</accession>
<name>A0A377IWK9_AVIPA</name>
<evidence type="ECO:0000313" key="2">
    <source>
        <dbReference type="Proteomes" id="UP000254465"/>
    </source>
</evidence>
<protein>
    <submittedName>
        <fullName evidence="1">Uncharacterized protein</fullName>
    </submittedName>
</protein>
<evidence type="ECO:0000313" key="1">
    <source>
        <dbReference type="EMBL" id="STO91897.1"/>
    </source>
</evidence>
<sequence length="56" mass="6598">MVNSLVLEYHWSFKQAANSTISDTKSLFEGAEFKRYKENEQRKFEALLKTIAKTRL</sequence>
<dbReference type="Proteomes" id="UP000254465">
    <property type="component" value="Unassembled WGS sequence"/>
</dbReference>
<dbReference type="AlphaFoldDB" id="A0A377IWK9"/>